<dbReference type="InterPro" id="IPR012340">
    <property type="entry name" value="NA-bd_OB-fold"/>
</dbReference>
<dbReference type="Gene3D" id="2.30.30.30">
    <property type="match status" value="1"/>
</dbReference>
<proteinExistence type="inferred from homology"/>
<dbReference type="InterPro" id="IPR001884">
    <property type="entry name" value="IF5A-like"/>
</dbReference>
<dbReference type="InterPro" id="IPR020189">
    <property type="entry name" value="IF5A_C"/>
</dbReference>
<dbReference type="InterPro" id="IPR019769">
    <property type="entry name" value="Trans_elong_IF5A_hypusine_site"/>
</dbReference>
<evidence type="ECO:0000259" key="5">
    <source>
        <dbReference type="SMART" id="SM01376"/>
    </source>
</evidence>
<organism evidence="6 7">
    <name type="scientific">Saccoglossus kowalevskii</name>
    <name type="common">Acorn worm</name>
    <dbReference type="NCBI Taxonomy" id="10224"/>
    <lineage>
        <taxon>Eukaryota</taxon>
        <taxon>Metazoa</taxon>
        <taxon>Hemichordata</taxon>
        <taxon>Enteropneusta</taxon>
        <taxon>Harrimaniidae</taxon>
        <taxon>Saccoglossus</taxon>
    </lineage>
</organism>
<dbReference type="InterPro" id="IPR008991">
    <property type="entry name" value="Translation_prot_SH3-like_sf"/>
</dbReference>
<dbReference type="Proteomes" id="UP000694865">
    <property type="component" value="Unplaced"/>
</dbReference>
<sequence length="136" mass="15234">MPGSCLCFLERFVFYFMSHDEFTGADASASHTYPARCSSLRKGGHVILNSRPCKIVDISTAKPGKHGHAKVIGVYSDELTLMNDRGELHHVSLPSDDALKQRIQEKYDNEEDFLVTLLMAMDDVMVVAVKDINPYK</sequence>
<accession>A0ABM0MIP3</accession>
<evidence type="ECO:0000313" key="6">
    <source>
        <dbReference type="Proteomes" id="UP000694865"/>
    </source>
</evidence>
<evidence type="ECO:0000256" key="4">
    <source>
        <dbReference type="ARBA" id="ARBA00023071"/>
    </source>
</evidence>
<dbReference type="Pfam" id="PF21485">
    <property type="entry name" value="IF5A-like_N"/>
    <property type="match status" value="1"/>
</dbReference>
<dbReference type="Gene3D" id="2.40.50.140">
    <property type="entry name" value="Nucleic acid-binding proteins"/>
    <property type="match status" value="1"/>
</dbReference>
<dbReference type="RefSeq" id="XP_006819884.1">
    <property type="nucleotide sequence ID" value="XM_006819821.1"/>
</dbReference>
<gene>
    <name evidence="7" type="primary">LOC102802481</name>
</gene>
<evidence type="ECO:0000256" key="3">
    <source>
        <dbReference type="ARBA" id="ARBA00022917"/>
    </source>
</evidence>
<keyword evidence="4" id="KW-0385">Hypusine</keyword>
<dbReference type="InterPro" id="IPR048670">
    <property type="entry name" value="IF5A-like_N"/>
</dbReference>
<evidence type="ECO:0000256" key="1">
    <source>
        <dbReference type="ARBA" id="ARBA00006016"/>
    </source>
</evidence>
<dbReference type="PROSITE" id="PS00302">
    <property type="entry name" value="IF5A_HYPUSINE"/>
    <property type="match status" value="1"/>
</dbReference>
<dbReference type="SUPFAM" id="SSF50249">
    <property type="entry name" value="Nucleic acid-binding proteins"/>
    <property type="match status" value="1"/>
</dbReference>
<dbReference type="PANTHER" id="PTHR11673">
    <property type="entry name" value="TRANSLATION INITIATION FACTOR 5A FAMILY MEMBER"/>
    <property type="match status" value="1"/>
</dbReference>
<keyword evidence="3" id="KW-0648">Protein biosynthesis</keyword>
<dbReference type="SMART" id="SM01376">
    <property type="entry name" value="eIF-5a"/>
    <property type="match status" value="1"/>
</dbReference>
<protein>
    <submittedName>
        <fullName evidence="7">Eukaryotic translation initiation factor 5A-1-like</fullName>
    </submittedName>
</protein>
<dbReference type="SUPFAM" id="SSF50104">
    <property type="entry name" value="Translation proteins SH3-like domain"/>
    <property type="match status" value="1"/>
</dbReference>
<evidence type="ECO:0000313" key="7">
    <source>
        <dbReference type="RefSeq" id="XP_006819884.1"/>
    </source>
</evidence>
<dbReference type="PIRSF" id="PIRSF003025">
    <property type="entry name" value="eIF5A"/>
    <property type="match status" value="1"/>
</dbReference>
<reference evidence="7" key="1">
    <citation type="submission" date="2025-08" db="UniProtKB">
        <authorList>
            <consortium name="RefSeq"/>
        </authorList>
    </citation>
    <scope>IDENTIFICATION</scope>
    <source>
        <tissue evidence="7">Testes</tissue>
    </source>
</reference>
<keyword evidence="6" id="KW-1185">Reference proteome</keyword>
<keyword evidence="2" id="KW-0251">Elongation factor</keyword>
<dbReference type="InterPro" id="IPR014722">
    <property type="entry name" value="Rib_uL2_dom2"/>
</dbReference>
<dbReference type="GeneID" id="102802481"/>
<name>A0ABM0MIP3_SACKO</name>
<evidence type="ECO:0000256" key="2">
    <source>
        <dbReference type="ARBA" id="ARBA00022768"/>
    </source>
</evidence>
<comment type="similarity">
    <text evidence="1">Belongs to the eIF-5A family.</text>
</comment>
<feature type="domain" description="Translation initiation factor 5A C-terminal" evidence="5">
    <location>
        <begin position="68"/>
        <end position="130"/>
    </location>
</feature>